<reference evidence="2" key="1">
    <citation type="journal article" date="2007" name="Planta">
        <title>Anoxia-enhanced expression of genes isolated by suppression subtractive hybridization from pondweed (Potamogeton distinctus A. Benn.) turions.</title>
        <authorList>
            <person name="Harada T."/>
            <person name="Satoh S."/>
            <person name="Yoshioka T."/>
            <person name="Ishizawa K."/>
        </authorList>
    </citation>
    <scope>NUCLEOTIDE SEQUENCE</scope>
    <source>
        <tissue evidence="2">Turion</tissue>
    </source>
</reference>
<dbReference type="PANTHER" id="PTHR38222">
    <property type="entry name" value="TFIIS N-TERMINAL DOMAIN-CONTAINING PROTEIN"/>
    <property type="match status" value="1"/>
</dbReference>
<dbReference type="EMBL" id="AB271182">
    <property type="protein sequence ID" value="BAF63482.1"/>
    <property type="molecule type" value="mRNA"/>
</dbReference>
<accession>A5LGJ8</accession>
<sequence length="76" mass="8548">MSGLVDMWTNEVAKLREKSQEFFKRDSTPPTSHVREKQQSSVRYPVLSQALRIKKQPPVTLCSVAAVSMIVDCVSP</sequence>
<protein>
    <submittedName>
        <fullName evidence="2">Uncharacterized protein</fullName>
    </submittedName>
</protein>
<evidence type="ECO:0000313" key="2">
    <source>
        <dbReference type="EMBL" id="BAF63482.1"/>
    </source>
</evidence>
<evidence type="ECO:0000256" key="1">
    <source>
        <dbReference type="SAM" id="MobiDB-lite"/>
    </source>
</evidence>
<dbReference type="PANTHER" id="PTHR38222:SF1">
    <property type="entry name" value="TFIIS N-TERMINAL DOMAIN-CONTAINING PROTEIN"/>
    <property type="match status" value="1"/>
</dbReference>
<feature type="region of interest" description="Disordered" evidence="1">
    <location>
        <begin position="20"/>
        <end position="39"/>
    </location>
</feature>
<dbReference type="AlphaFoldDB" id="A5LGJ8"/>
<organism evidence="2">
    <name type="scientific">Potamogeton distinctus</name>
    <name type="common">Roundleaf pondweed</name>
    <dbReference type="NCBI Taxonomy" id="62344"/>
    <lineage>
        <taxon>Eukaryota</taxon>
        <taxon>Viridiplantae</taxon>
        <taxon>Streptophyta</taxon>
        <taxon>Embryophyta</taxon>
        <taxon>Tracheophyta</taxon>
        <taxon>Spermatophyta</taxon>
        <taxon>Magnoliopsida</taxon>
        <taxon>Liliopsida</taxon>
        <taxon>Potamogetonaceae</taxon>
        <taxon>Potamogeton</taxon>
    </lineage>
</organism>
<proteinExistence type="evidence at transcript level"/>
<name>A5LGJ8_POTDI</name>
<feature type="compositionally biased region" description="Basic and acidic residues" evidence="1">
    <location>
        <begin position="20"/>
        <end position="38"/>
    </location>
</feature>